<sequence length="103" mass="11451">MLTMTQLLFLSSRYLFPLLANALLILWAWLGFNQGKGIAFFANDVVGLMLTLPLLVFVNLLCWTVTLCLKREEWAKGFGILGLLSLVITLIVWIDGFLSGATS</sequence>
<evidence type="ECO:0000313" key="3">
    <source>
        <dbReference type="Proteomes" id="UP000228535"/>
    </source>
</evidence>
<keyword evidence="1" id="KW-0472">Membrane</keyword>
<evidence type="ECO:0000313" key="2">
    <source>
        <dbReference type="EMBL" id="PJJ60374.1"/>
    </source>
</evidence>
<reference evidence="2 3" key="1">
    <citation type="submission" date="2017-11" db="EMBL/GenBank/DDBJ databases">
        <title>Genomic Encyclopedia of Archaeal and Bacterial Type Strains, Phase II (KMG-II): From Individual Species to Whole Genera.</title>
        <authorList>
            <person name="Goeker M."/>
        </authorList>
    </citation>
    <scope>NUCLEOTIDE SEQUENCE [LARGE SCALE GENOMIC DNA]</scope>
    <source>
        <strain evidence="2 3">DSM 11115</strain>
    </source>
</reference>
<feature type="transmembrane region" description="Helical" evidence="1">
    <location>
        <begin position="74"/>
        <end position="94"/>
    </location>
</feature>
<evidence type="ECO:0000256" key="1">
    <source>
        <dbReference type="SAM" id="Phobius"/>
    </source>
</evidence>
<dbReference type="EMBL" id="PGFA01000001">
    <property type="protein sequence ID" value="PJJ60374.1"/>
    <property type="molecule type" value="Genomic_DNA"/>
</dbReference>
<comment type="caution">
    <text evidence="2">The sequence shown here is derived from an EMBL/GenBank/DDBJ whole genome shotgun (WGS) entry which is preliminary data.</text>
</comment>
<gene>
    <name evidence="2" type="ORF">CLV45_1800</name>
</gene>
<feature type="transmembrane region" description="Helical" evidence="1">
    <location>
        <begin position="38"/>
        <end position="62"/>
    </location>
</feature>
<accession>A0A2M9BR04</accession>
<keyword evidence="1" id="KW-1133">Transmembrane helix</keyword>
<feature type="transmembrane region" description="Helical" evidence="1">
    <location>
        <begin position="12"/>
        <end position="32"/>
    </location>
</feature>
<name>A0A2M9BR04_9BACT</name>
<proteinExistence type="predicted"/>
<dbReference type="AlphaFoldDB" id="A0A2M9BR04"/>
<protein>
    <submittedName>
        <fullName evidence="2">Uncharacterized protein</fullName>
    </submittedName>
</protein>
<keyword evidence="3" id="KW-1185">Reference proteome</keyword>
<organism evidence="2 3">
    <name type="scientific">Hymenobacter chitinivorans DSM 11115</name>
    <dbReference type="NCBI Taxonomy" id="1121954"/>
    <lineage>
        <taxon>Bacteria</taxon>
        <taxon>Pseudomonadati</taxon>
        <taxon>Bacteroidota</taxon>
        <taxon>Cytophagia</taxon>
        <taxon>Cytophagales</taxon>
        <taxon>Hymenobacteraceae</taxon>
        <taxon>Hymenobacter</taxon>
    </lineage>
</organism>
<dbReference type="Proteomes" id="UP000228535">
    <property type="component" value="Unassembled WGS sequence"/>
</dbReference>
<keyword evidence="1" id="KW-0812">Transmembrane</keyword>